<feature type="signal peptide" evidence="2">
    <location>
        <begin position="1"/>
        <end position="36"/>
    </location>
</feature>
<dbReference type="Proteomes" id="UP000291338">
    <property type="component" value="Unassembled WGS sequence"/>
</dbReference>
<evidence type="ECO:0000259" key="3">
    <source>
        <dbReference type="Pfam" id="PF00561"/>
    </source>
</evidence>
<feature type="domain" description="AB hydrolase-1" evidence="3">
    <location>
        <begin position="90"/>
        <end position="237"/>
    </location>
</feature>
<dbReference type="Pfam" id="PF00561">
    <property type="entry name" value="Abhydrolase_1"/>
    <property type="match status" value="1"/>
</dbReference>
<name>A0A4Q7INT4_9GAMM</name>
<dbReference type="InterPro" id="IPR000073">
    <property type="entry name" value="AB_hydrolase_1"/>
</dbReference>
<accession>A0A4Q7INT4</accession>
<evidence type="ECO:0000313" key="6">
    <source>
        <dbReference type="Proteomes" id="UP000291338"/>
    </source>
</evidence>
<dbReference type="EMBL" id="PPSX01000045">
    <property type="protein sequence ID" value="RZQ52707.1"/>
    <property type="molecule type" value="Genomic_DNA"/>
</dbReference>
<protein>
    <recommendedName>
        <fullName evidence="1">Proline iminopeptidase</fullName>
    </recommendedName>
</protein>
<evidence type="ECO:0000256" key="1">
    <source>
        <dbReference type="ARBA" id="ARBA00021843"/>
    </source>
</evidence>
<feature type="chain" id="PRO_5021014529" description="Proline iminopeptidase" evidence="2">
    <location>
        <begin position="37"/>
        <end position="492"/>
    </location>
</feature>
<dbReference type="Pfam" id="PF08386">
    <property type="entry name" value="Abhydrolase_4"/>
    <property type="match status" value="1"/>
</dbReference>
<feature type="domain" description="Peptidase S33 tripeptidyl aminopeptidase-like C-terminal" evidence="4">
    <location>
        <begin position="415"/>
        <end position="481"/>
    </location>
</feature>
<proteinExistence type="predicted"/>
<evidence type="ECO:0000256" key="2">
    <source>
        <dbReference type="SAM" id="SignalP"/>
    </source>
</evidence>
<dbReference type="PANTHER" id="PTHR43722">
    <property type="entry name" value="PROLINE IMINOPEPTIDASE"/>
    <property type="match status" value="1"/>
</dbReference>
<dbReference type="InterPro" id="IPR029058">
    <property type="entry name" value="AB_hydrolase_fold"/>
</dbReference>
<organism evidence="5 6">
    <name type="scientific">Pseudoalteromonas phenolica</name>
    <dbReference type="NCBI Taxonomy" id="161398"/>
    <lineage>
        <taxon>Bacteria</taxon>
        <taxon>Pseudomonadati</taxon>
        <taxon>Pseudomonadota</taxon>
        <taxon>Gammaproteobacteria</taxon>
        <taxon>Alteromonadales</taxon>
        <taxon>Pseudoalteromonadaceae</taxon>
        <taxon>Pseudoalteromonas</taxon>
    </lineage>
</organism>
<dbReference type="InterPro" id="IPR013595">
    <property type="entry name" value="Pept_S33_TAP-like_C"/>
</dbReference>
<dbReference type="GO" id="GO:0005737">
    <property type="term" value="C:cytoplasm"/>
    <property type="evidence" value="ECO:0007669"/>
    <property type="project" value="InterPro"/>
</dbReference>
<sequence>MAKWLNNVKEPIMKTVIKNLLALSIASIITSQAAHATVPLSDYEYVGYQGQKVAAKKGTFMVPENRAKPNGKQLELTFVKFPTTSKNPGNPIVYLSGGPGGSATGTAKRKRFEMFKQLTQVSDVILFDQRGTGLSNQNRRCTGTQPDLASPTIWQEAVTQVRKDIKDCVTHWQEMGIDLAGYNSKESAADLVALTKALGSKKINLWGISYGSHLAFTTAKYHPQIIDKMVLASLEGLSHTIKSPQRVDDLITQVSDLLASREDTRKKYPTLKADLSQVMQQLKAEPQIVTTRIMGSKELVKVGISDVDIQFTLSYVFLVDPQHLAKLPRIVADMKAGNFAEIGSYVGTIKSRAGSYNPMSVAMDSASGIDKARWQQVLQEAKTSLVGRTTNFPYPDVNDLVPVDDLGDNFRQEITNSTIPSLFVAGTFDGRTLYQSQVELAKGFKNGSVLTVEGGGHNVYMTSPKIGEKVVQFLQGKSIPSQTIQLAALDFE</sequence>
<reference evidence="5 6" key="1">
    <citation type="submission" date="2018-01" db="EMBL/GenBank/DDBJ databases">
        <title>Co-occurrence of chitin degradation, pigmentation and bioactivity in marine Pseudoalteromonas.</title>
        <authorList>
            <person name="Paulsen S."/>
            <person name="Gram L."/>
            <person name="Machado H."/>
        </authorList>
    </citation>
    <scope>NUCLEOTIDE SEQUENCE [LARGE SCALE GENOMIC DNA]</scope>
    <source>
        <strain evidence="5 6">S3898</strain>
    </source>
</reference>
<dbReference type="InterPro" id="IPR005944">
    <property type="entry name" value="Pro_iminopeptidase"/>
</dbReference>
<evidence type="ECO:0000259" key="4">
    <source>
        <dbReference type="Pfam" id="PF08386"/>
    </source>
</evidence>
<dbReference type="Gene3D" id="3.40.50.1820">
    <property type="entry name" value="alpha/beta hydrolase"/>
    <property type="match status" value="2"/>
</dbReference>
<evidence type="ECO:0000313" key="5">
    <source>
        <dbReference type="EMBL" id="RZQ52707.1"/>
    </source>
</evidence>
<dbReference type="PANTHER" id="PTHR43722:SF1">
    <property type="entry name" value="PROLINE IMINOPEPTIDASE"/>
    <property type="match status" value="1"/>
</dbReference>
<comment type="caution">
    <text evidence="5">The sequence shown here is derived from an EMBL/GenBank/DDBJ whole genome shotgun (WGS) entry which is preliminary data.</text>
</comment>
<dbReference type="GO" id="GO:0006508">
    <property type="term" value="P:proteolysis"/>
    <property type="evidence" value="ECO:0007669"/>
    <property type="project" value="InterPro"/>
</dbReference>
<dbReference type="SUPFAM" id="SSF53474">
    <property type="entry name" value="alpha/beta-Hydrolases"/>
    <property type="match status" value="1"/>
</dbReference>
<keyword evidence="2" id="KW-0732">Signal</keyword>
<gene>
    <name evidence="5" type="ORF">C1E23_13025</name>
</gene>
<dbReference type="GO" id="GO:0004177">
    <property type="term" value="F:aminopeptidase activity"/>
    <property type="evidence" value="ECO:0007669"/>
    <property type="project" value="UniProtKB-EC"/>
</dbReference>
<dbReference type="AlphaFoldDB" id="A0A4Q7INT4"/>